<keyword evidence="3" id="KW-1185">Reference proteome</keyword>
<organism evidence="2 3">
    <name type="scientific">Lophium mytilinum</name>
    <dbReference type="NCBI Taxonomy" id="390894"/>
    <lineage>
        <taxon>Eukaryota</taxon>
        <taxon>Fungi</taxon>
        <taxon>Dikarya</taxon>
        <taxon>Ascomycota</taxon>
        <taxon>Pezizomycotina</taxon>
        <taxon>Dothideomycetes</taxon>
        <taxon>Pleosporomycetidae</taxon>
        <taxon>Mytilinidiales</taxon>
        <taxon>Mytilinidiaceae</taxon>
        <taxon>Lophium</taxon>
    </lineage>
</organism>
<feature type="chain" id="PRO_5025669497" evidence="1">
    <location>
        <begin position="20"/>
        <end position="157"/>
    </location>
</feature>
<reference evidence="2" key="1">
    <citation type="journal article" date="2020" name="Stud. Mycol.">
        <title>101 Dothideomycetes genomes: a test case for predicting lifestyles and emergence of pathogens.</title>
        <authorList>
            <person name="Haridas S."/>
            <person name="Albert R."/>
            <person name="Binder M."/>
            <person name="Bloem J."/>
            <person name="Labutti K."/>
            <person name="Salamov A."/>
            <person name="Andreopoulos B."/>
            <person name="Baker S."/>
            <person name="Barry K."/>
            <person name="Bills G."/>
            <person name="Bluhm B."/>
            <person name="Cannon C."/>
            <person name="Castanera R."/>
            <person name="Culley D."/>
            <person name="Daum C."/>
            <person name="Ezra D."/>
            <person name="Gonzalez J."/>
            <person name="Henrissat B."/>
            <person name="Kuo A."/>
            <person name="Liang C."/>
            <person name="Lipzen A."/>
            <person name="Lutzoni F."/>
            <person name="Magnuson J."/>
            <person name="Mondo S."/>
            <person name="Nolan M."/>
            <person name="Ohm R."/>
            <person name="Pangilinan J."/>
            <person name="Park H.-J."/>
            <person name="Ramirez L."/>
            <person name="Alfaro M."/>
            <person name="Sun H."/>
            <person name="Tritt A."/>
            <person name="Yoshinaga Y."/>
            <person name="Zwiers L.-H."/>
            <person name="Turgeon B."/>
            <person name="Goodwin S."/>
            <person name="Spatafora J."/>
            <person name="Crous P."/>
            <person name="Grigoriev I."/>
        </authorList>
    </citation>
    <scope>NUCLEOTIDE SEQUENCE</scope>
    <source>
        <strain evidence="2">CBS 269.34</strain>
    </source>
</reference>
<evidence type="ECO:0000313" key="2">
    <source>
        <dbReference type="EMBL" id="KAF2491349.1"/>
    </source>
</evidence>
<gene>
    <name evidence="2" type="ORF">BU16DRAFT_565055</name>
</gene>
<accession>A0A6A6QGX0</accession>
<feature type="signal peptide" evidence="1">
    <location>
        <begin position="1"/>
        <end position="19"/>
    </location>
</feature>
<proteinExistence type="predicted"/>
<protein>
    <submittedName>
        <fullName evidence="2">Uncharacterized protein</fullName>
    </submittedName>
</protein>
<dbReference type="OrthoDB" id="3944184at2759"/>
<dbReference type="AlphaFoldDB" id="A0A6A6QGX0"/>
<name>A0A6A6QGX0_9PEZI</name>
<evidence type="ECO:0000313" key="3">
    <source>
        <dbReference type="Proteomes" id="UP000799750"/>
    </source>
</evidence>
<evidence type="ECO:0000256" key="1">
    <source>
        <dbReference type="SAM" id="SignalP"/>
    </source>
</evidence>
<keyword evidence="1" id="KW-0732">Signal</keyword>
<sequence>MPKVTTLWLTVAAAVTVLATDAAIVSPASGTKIKPGATFAFEYRTAADYCVSSYNFTVWLDTQDPTSLYPSNTWARGVFLGEFALPNYPGNPYPRNLPPSNFTMPDFSISPGGFGVGSKVNDAHIKLLVLEEYQTCAGGLGNTIGFHYANLIYNATS</sequence>
<dbReference type="EMBL" id="MU004195">
    <property type="protein sequence ID" value="KAF2491349.1"/>
    <property type="molecule type" value="Genomic_DNA"/>
</dbReference>
<dbReference type="Proteomes" id="UP000799750">
    <property type="component" value="Unassembled WGS sequence"/>
</dbReference>